<dbReference type="AlphaFoldDB" id="A0AAE1EBE1"/>
<sequence length="69" mass="7828">MMDNIMGDGKLQNVSKTDMMDNLMGEGKLKYLSTTGMMDNIMGEEKAETCFDNLYDGQETQSGMLWLIY</sequence>
<proteinExistence type="predicted"/>
<protein>
    <submittedName>
        <fullName evidence="1">Uncharacterized protein</fullName>
    </submittedName>
</protein>
<reference evidence="1" key="1">
    <citation type="journal article" date="2023" name="G3 (Bethesda)">
        <title>A reference genome for the long-term kleptoplast-retaining sea slug Elysia crispata morphotype clarki.</title>
        <authorList>
            <person name="Eastman K.E."/>
            <person name="Pendleton A.L."/>
            <person name="Shaikh M.A."/>
            <person name="Suttiyut T."/>
            <person name="Ogas R."/>
            <person name="Tomko P."/>
            <person name="Gavelis G."/>
            <person name="Widhalm J.R."/>
            <person name="Wisecaver J.H."/>
        </authorList>
    </citation>
    <scope>NUCLEOTIDE SEQUENCE</scope>
    <source>
        <strain evidence="1">ECLA1</strain>
    </source>
</reference>
<gene>
    <name evidence="1" type="ORF">RRG08_052827</name>
</gene>
<organism evidence="1 2">
    <name type="scientific">Elysia crispata</name>
    <name type="common">lettuce slug</name>
    <dbReference type="NCBI Taxonomy" id="231223"/>
    <lineage>
        <taxon>Eukaryota</taxon>
        <taxon>Metazoa</taxon>
        <taxon>Spiralia</taxon>
        <taxon>Lophotrochozoa</taxon>
        <taxon>Mollusca</taxon>
        <taxon>Gastropoda</taxon>
        <taxon>Heterobranchia</taxon>
        <taxon>Euthyneura</taxon>
        <taxon>Panpulmonata</taxon>
        <taxon>Sacoglossa</taxon>
        <taxon>Placobranchoidea</taxon>
        <taxon>Plakobranchidae</taxon>
        <taxon>Elysia</taxon>
    </lineage>
</organism>
<comment type="caution">
    <text evidence="1">The sequence shown here is derived from an EMBL/GenBank/DDBJ whole genome shotgun (WGS) entry which is preliminary data.</text>
</comment>
<evidence type="ECO:0000313" key="1">
    <source>
        <dbReference type="EMBL" id="KAK3800445.1"/>
    </source>
</evidence>
<accession>A0AAE1EBE1</accession>
<dbReference type="EMBL" id="JAWDGP010000459">
    <property type="protein sequence ID" value="KAK3800445.1"/>
    <property type="molecule type" value="Genomic_DNA"/>
</dbReference>
<dbReference type="Proteomes" id="UP001283361">
    <property type="component" value="Unassembled WGS sequence"/>
</dbReference>
<evidence type="ECO:0000313" key="2">
    <source>
        <dbReference type="Proteomes" id="UP001283361"/>
    </source>
</evidence>
<keyword evidence="2" id="KW-1185">Reference proteome</keyword>
<name>A0AAE1EBE1_9GAST</name>